<reference evidence="1 2" key="1">
    <citation type="journal article" date="2014" name="Nature">
        <title>The genome of the recently domesticated crop plant sugar beet (Beta vulgaris).</title>
        <authorList>
            <person name="Dohm J.C."/>
            <person name="Minoche A.E."/>
            <person name="Holtgrawe D."/>
            <person name="Capella-Gutierrez S."/>
            <person name="Zakrzewski F."/>
            <person name="Tafer H."/>
            <person name="Rupp O."/>
            <person name="Sorensen T.R."/>
            <person name="Stracke R."/>
            <person name="Reinhardt R."/>
            <person name="Goesmann A."/>
            <person name="Kraft T."/>
            <person name="Schulz B."/>
            <person name="Stadler P.F."/>
            <person name="Schmidt T."/>
            <person name="Gabaldon T."/>
            <person name="Lehrach H."/>
            <person name="Weisshaar B."/>
            <person name="Himmelbauer H."/>
        </authorList>
    </citation>
    <scope>NUCLEOTIDE SEQUENCE [LARGE SCALE GENOMIC DNA]</scope>
    <source>
        <tissue evidence="1">Taproot</tissue>
    </source>
</reference>
<keyword evidence="2" id="KW-1185">Reference proteome</keyword>
<evidence type="ECO:0000313" key="2">
    <source>
        <dbReference type="Proteomes" id="UP000035740"/>
    </source>
</evidence>
<dbReference type="AlphaFoldDB" id="A0A0J8B4D1"/>
<proteinExistence type="predicted"/>
<dbReference type="EMBL" id="KQ090415">
    <property type="protein sequence ID" value="KMS96024.1"/>
    <property type="molecule type" value="Genomic_DNA"/>
</dbReference>
<protein>
    <submittedName>
        <fullName evidence="1">Uncharacterized protein</fullName>
    </submittedName>
</protein>
<gene>
    <name evidence="1" type="ORF">BVRB_002830</name>
</gene>
<dbReference type="Gramene" id="KMS96024">
    <property type="protein sequence ID" value="KMS96024"/>
    <property type="gene ID" value="BVRB_002830"/>
</dbReference>
<evidence type="ECO:0000313" key="1">
    <source>
        <dbReference type="EMBL" id="KMS96024.1"/>
    </source>
</evidence>
<accession>A0A0J8B4D1</accession>
<name>A0A0J8B4D1_BETVV</name>
<organism evidence="1 2">
    <name type="scientific">Beta vulgaris subsp. vulgaris</name>
    <name type="common">Beet</name>
    <dbReference type="NCBI Taxonomy" id="3555"/>
    <lineage>
        <taxon>Eukaryota</taxon>
        <taxon>Viridiplantae</taxon>
        <taxon>Streptophyta</taxon>
        <taxon>Embryophyta</taxon>
        <taxon>Tracheophyta</taxon>
        <taxon>Spermatophyta</taxon>
        <taxon>Magnoliopsida</taxon>
        <taxon>eudicotyledons</taxon>
        <taxon>Gunneridae</taxon>
        <taxon>Pentapetalae</taxon>
        <taxon>Caryophyllales</taxon>
        <taxon>Chenopodiaceae</taxon>
        <taxon>Betoideae</taxon>
        <taxon>Beta</taxon>
    </lineage>
</organism>
<dbReference type="Proteomes" id="UP000035740">
    <property type="component" value="Unassembled WGS sequence"/>
</dbReference>
<sequence length="37" mass="4159">MSSMIAQVESFRKGQSLFGYVEVFSFYNSSVSEVCDV</sequence>